<reference evidence="1 2" key="1">
    <citation type="submission" date="2019-07" db="EMBL/GenBank/DDBJ databases">
        <title>Finished genome of Venturia effusa.</title>
        <authorList>
            <person name="Young C.A."/>
            <person name="Cox M.P."/>
            <person name="Ganley A.R.D."/>
            <person name="David W.J."/>
        </authorList>
    </citation>
    <scope>NUCLEOTIDE SEQUENCE [LARGE SCALE GENOMIC DNA]</scope>
    <source>
        <strain evidence="2">albino</strain>
    </source>
</reference>
<organism evidence="1 2">
    <name type="scientific">Venturia effusa</name>
    <dbReference type="NCBI Taxonomy" id="50376"/>
    <lineage>
        <taxon>Eukaryota</taxon>
        <taxon>Fungi</taxon>
        <taxon>Dikarya</taxon>
        <taxon>Ascomycota</taxon>
        <taxon>Pezizomycotina</taxon>
        <taxon>Dothideomycetes</taxon>
        <taxon>Pleosporomycetidae</taxon>
        <taxon>Venturiales</taxon>
        <taxon>Venturiaceae</taxon>
        <taxon>Venturia</taxon>
    </lineage>
</organism>
<accession>A0A517L6P2</accession>
<proteinExistence type="predicted"/>
<dbReference type="AlphaFoldDB" id="A0A517L6P2"/>
<sequence>MALNGLGGGLYTSGHTKGISQATLDFPCRVFASQHLSRPSINGSTVIIVGHSQGLTIIWRGGRRFSRQPDHFGSFELEEDDARLCPTFQQPIVHRTTIHLSLQVTALSLCALPPSECDDDEPPIIAAAACSDGKIRVFRTTSTPVAGEIERDARSIPTAVISCRGKPVSTSITWTRKEDTRHDEDTGRAIRDLDLLVAICTDGAFGKLTVSRLPANFRSVLFTPFLSRILVRPARKVSFSRNFPSMPRDTKILVCSAGSVSIFDPFHALLEKDVTMPLAADNPVTTGPWLVALTPEFPSTPAPDNDAPCTAARHQIVDAEWVAGGRGIMVLLANRQWGIWDRFGTSDKSFDFSGYLKWSRAGKKFASMQNFLGPMSLRREHINLNQENKPPIKAPIGPSRGGLSVTPIRTSSPQGYDECVSMWFNDAIYTIPKLRKFREQKSNFPDVDEYAGFAALGQKVSRLEVLPSFDAICVRHDLLIVTDTRLHLCVAEPSRLDIVTAREDWKMQEEEKHIQFLAKANQQLLAQGGLDLVAIDGTLNDMAQSTTLMSESSAASQAKLRREDSVHLESSPIKKLSWGKDRSKEFFMHESLSESASRAMREEERQGMGKIKEWLF</sequence>
<dbReference type="OrthoDB" id="5323870at2759"/>
<evidence type="ECO:0000313" key="2">
    <source>
        <dbReference type="Proteomes" id="UP000316270"/>
    </source>
</evidence>
<protein>
    <submittedName>
        <fullName evidence="1">Uncharacterized protein</fullName>
    </submittedName>
</protein>
<name>A0A517L6P2_9PEZI</name>
<dbReference type="Proteomes" id="UP000316270">
    <property type="component" value="Chromosome 6"/>
</dbReference>
<keyword evidence="2" id="KW-1185">Reference proteome</keyword>
<gene>
    <name evidence="1" type="ORF">FKW77_001672</name>
</gene>
<evidence type="ECO:0000313" key="1">
    <source>
        <dbReference type="EMBL" id="QDS71307.1"/>
    </source>
</evidence>
<dbReference type="STRING" id="50376.A0A517L6P2"/>
<dbReference type="EMBL" id="CP042190">
    <property type="protein sequence ID" value="QDS71307.1"/>
    <property type="molecule type" value="Genomic_DNA"/>
</dbReference>